<evidence type="ECO:0000313" key="2">
    <source>
        <dbReference type="EMBL" id="KAK1789947.1"/>
    </source>
</evidence>
<protein>
    <submittedName>
        <fullName evidence="2">Uncharacterized protein</fullName>
    </submittedName>
</protein>
<feature type="compositionally biased region" description="Basic and acidic residues" evidence="1">
    <location>
        <begin position="22"/>
        <end position="32"/>
    </location>
</feature>
<feature type="region of interest" description="Disordered" evidence="1">
    <location>
        <begin position="193"/>
        <end position="219"/>
    </location>
</feature>
<proteinExistence type="predicted"/>
<reference evidence="2" key="1">
    <citation type="submission" date="2023-03" db="EMBL/GenBank/DDBJ databases">
        <title>Electrophorus voltai genome.</title>
        <authorList>
            <person name="Bian C."/>
        </authorList>
    </citation>
    <scope>NUCLEOTIDE SEQUENCE</scope>
    <source>
        <strain evidence="2">CB-2022</strain>
        <tissue evidence="2">Muscle</tissue>
    </source>
</reference>
<sequence length="288" mass="31377">MRRVASAGTSDPTESMRLGGGSERRPLADHPEPSNPIRQLAARSSQLAQRYSRHAPRPPPPNTRATTNLQPSDSDTLQMFLLHEIIRLMNTGVLNTGVLNTGVQNTGEMICSLFGRLMNTGVLNTGVQNTDIEESDAEFLLFANDVPACGMIIAQVLRNPPALISFLLLPGKRSKVVCSICTAAEQNKEHFLTTPPLASSVPPESQNVQPPGSEADRKSSYLGNCSHHELFSADERLPRFHTAGSRWNEPALVDVFLNGLKAELQAELTCKPEVVTLNETVNLAITYD</sequence>
<dbReference type="EMBL" id="JAROKS010000021">
    <property type="protein sequence ID" value="KAK1789947.1"/>
    <property type="molecule type" value="Genomic_DNA"/>
</dbReference>
<name>A0AAD9DS97_9TELE</name>
<organism evidence="2 3">
    <name type="scientific">Electrophorus voltai</name>
    <dbReference type="NCBI Taxonomy" id="2609070"/>
    <lineage>
        <taxon>Eukaryota</taxon>
        <taxon>Metazoa</taxon>
        <taxon>Chordata</taxon>
        <taxon>Craniata</taxon>
        <taxon>Vertebrata</taxon>
        <taxon>Euteleostomi</taxon>
        <taxon>Actinopterygii</taxon>
        <taxon>Neopterygii</taxon>
        <taxon>Teleostei</taxon>
        <taxon>Ostariophysi</taxon>
        <taxon>Gymnotiformes</taxon>
        <taxon>Gymnotoidei</taxon>
        <taxon>Gymnotidae</taxon>
        <taxon>Electrophorus</taxon>
    </lineage>
</organism>
<dbReference type="AlphaFoldDB" id="A0AAD9DS97"/>
<accession>A0AAD9DS97</accession>
<gene>
    <name evidence="2" type="ORF">P4O66_002273</name>
</gene>
<evidence type="ECO:0000313" key="3">
    <source>
        <dbReference type="Proteomes" id="UP001239994"/>
    </source>
</evidence>
<dbReference type="Proteomes" id="UP001239994">
    <property type="component" value="Unassembled WGS sequence"/>
</dbReference>
<evidence type="ECO:0000256" key="1">
    <source>
        <dbReference type="SAM" id="MobiDB-lite"/>
    </source>
</evidence>
<keyword evidence="3" id="KW-1185">Reference proteome</keyword>
<comment type="caution">
    <text evidence="2">The sequence shown here is derived from an EMBL/GenBank/DDBJ whole genome shotgun (WGS) entry which is preliminary data.</text>
</comment>
<feature type="region of interest" description="Disordered" evidence="1">
    <location>
        <begin position="1"/>
        <end position="72"/>
    </location>
</feature>